<dbReference type="InterPro" id="IPR028098">
    <property type="entry name" value="Glyco_trans_4-like_N"/>
</dbReference>
<dbReference type="Gene3D" id="3.40.50.2000">
    <property type="entry name" value="Glycogen Phosphorylase B"/>
    <property type="match status" value="2"/>
</dbReference>
<keyword evidence="1" id="KW-0808">Transferase</keyword>
<protein>
    <recommendedName>
        <fullName evidence="6">Glycosyl transferase family 1</fullName>
    </recommendedName>
</protein>
<dbReference type="Proteomes" id="UP000216446">
    <property type="component" value="Unassembled WGS sequence"/>
</dbReference>
<dbReference type="OrthoDB" id="9801609at2"/>
<organism evidence="4 5">
    <name type="scientific">Rubricoccus marinus</name>
    <dbReference type="NCBI Taxonomy" id="716817"/>
    <lineage>
        <taxon>Bacteria</taxon>
        <taxon>Pseudomonadati</taxon>
        <taxon>Rhodothermota</taxon>
        <taxon>Rhodothermia</taxon>
        <taxon>Rhodothermales</taxon>
        <taxon>Rubricoccaceae</taxon>
        <taxon>Rubricoccus</taxon>
    </lineage>
</organism>
<comment type="caution">
    <text evidence="4">The sequence shown here is derived from an EMBL/GenBank/DDBJ whole genome shotgun (WGS) entry which is preliminary data.</text>
</comment>
<dbReference type="GO" id="GO:0009103">
    <property type="term" value="P:lipopolysaccharide biosynthetic process"/>
    <property type="evidence" value="ECO:0007669"/>
    <property type="project" value="TreeGrafter"/>
</dbReference>
<accession>A0A259TVD8</accession>
<dbReference type="SUPFAM" id="SSF53756">
    <property type="entry name" value="UDP-Glycosyltransferase/glycogen phosphorylase"/>
    <property type="match status" value="1"/>
</dbReference>
<evidence type="ECO:0008006" key="6">
    <source>
        <dbReference type="Google" id="ProtNLM"/>
    </source>
</evidence>
<reference evidence="4 5" key="1">
    <citation type="submission" date="2016-11" db="EMBL/GenBank/DDBJ databases">
        <title>Study of marine rhodopsin-containing bacteria.</title>
        <authorList>
            <person name="Yoshizawa S."/>
            <person name="Kumagai Y."/>
            <person name="Kogure K."/>
        </authorList>
    </citation>
    <scope>NUCLEOTIDE SEQUENCE [LARGE SCALE GENOMIC DNA]</scope>
    <source>
        <strain evidence="4 5">SG-29</strain>
    </source>
</reference>
<dbReference type="GO" id="GO:0016757">
    <property type="term" value="F:glycosyltransferase activity"/>
    <property type="evidence" value="ECO:0007669"/>
    <property type="project" value="InterPro"/>
</dbReference>
<dbReference type="CDD" id="cd03809">
    <property type="entry name" value="GT4_MtfB-like"/>
    <property type="match status" value="1"/>
</dbReference>
<evidence type="ECO:0000313" key="4">
    <source>
        <dbReference type="EMBL" id="OZC01544.1"/>
    </source>
</evidence>
<dbReference type="InterPro" id="IPR001296">
    <property type="entry name" value="Glyco_trans_1"/>
</dbReference>
<keyword evidence="5" id="KW-1185">Reference proteome</keyword>
<name>A0A259TVD8_9BACT</name>
<dbReference type="AlphaFoldDB" id="A0A259TVD8"/>
<dbReference type="EMBL" id="MQWB01000001">
    <property type="protein sequence ID" value="OZC01544.1"/>
    <property type="molecule type" value="Genomic_DNA"/>
</dbReference>
<dbReference type="RefSeq" id="WP_094545161.1">
    <property type="nucleotide sequence ID" value="NZ_MQWB01000001.1"/>
</dbReference>
<dbReference type="Pfam" id="PF00534">
    <property type="entry name" value="Glycos_transf_1"/>
    <property type="match status" value="1"/>
</dbReference>
<evidence type="ECO:0000313" key="5">
    <source>
        <dbReference type="Proteomes" id="UP000216446"/>
    </source>
</evidence>
<dbReference type="InParanoid" id="A0A259TVD8"/>
<feature type="domain" description="Glycosyltransferase subfamily 4-like N-terminal" evidence="3">
    <location>
        <begin position="17"/>
        <end position="176"/>
    </location>
</feature>
<proteinExistence type="predicted"/>
<dbReference type="PANTHER" id="PTHR46401:SF2">
    <property type="entry name" value="GLYCOSYLTRANSFERASE WBBK-RELATED"/>
    <property type="match status" value="1"/>
</dbReference>
<evidence type="ECO:0000259" key="3">
    <source>
        <dbReference type="Pfam" id="PF13439"/>
    </source>
</evidence>
<sequence>MRIGIEAQRLFRARKHGMDIVALELLRRLPALAPEHEFVAFVRPGEDRCLAPEANLEVVEVEARSYPTWEQIALPRAAKAAGVDLLHCTANTAPLASPVPVVLTLHDIIFMEGGSPLLRGGSAYQRLGNQYRRAVVPGAVRRAARVTTVSTYESGRIAERFPEASGVLSVVPNAVSETFAPETNPGRLRTVRERYALPERFVFLLGNTDPKKNIPGAVDAYVRYARGTDSPVPLVVADLAPEALAAHLRALGAMDLADLFVLPGYMAHADLPAVYSLCDAFLYPSLRESFGLPILEAMACGAPVITSDAASMPEVAGAAALLTDPRQPAEIAAALQQVLGSSPLRRALSARGRRRAATFSWDHAARLMLAEYEAALAPEASGVAVPAALAPALG</sequence>
<gene>
    <name evidence="4" type="ORF">BSZ36_00225</name>
</gene>
<feature type="domain" description="Glycosyl transferase family 1" evidence="2">
    <location>
        <begin position="199"/>
        <end position="355"/>
    </location>
</feature>
<dbReference type="Pfam" id="PF13439">
    <property type="entry name" value="Glyco_transf_4"/>
    <property type="match status" value="1"/>
</dbReference>
<evidence type="ECO:0000256" key="1">
    <source>
        <dbReference type="ARBA" id="ARBA00022679"/>
    </source>
</evidence>
<evidence type="ECO:0000259" key="2">
    <source>
        <dbReference type="Pfam" id="PF00534"/>
    </source>
</evidence>
<dbReference type="PANTHER" id="PTHR46401">
    <property type="entry name" value="GLYCOSYLTRANSFERASE WBBK-RELATED"/>
    <property type="match status" value="1"/>
</dbReference>